<evidence type="ECO:0000256" key="1">
    <source>
        <dbReference type="SAM" id="MobiDB-lite"/>
    </source>
</evidence>
<proteinExistence type="predicted"/>
<dbReference type="STRING" id="1088818.A0A2I0A9N4"/>
<sequence length="245" mass="25970">MAAEVSSMVREVSGYKEEGEGKRDLVTRDLLGGGKVIAGGEVDIEPAVSLGWDRRIDLLPAKAQSLSIGSDPVFRELHDLNLPPPSSSSGVISEESSRLDLTLSAAEAAGPSAPFAAYRSVCTLEKVKSALDRAERELRWSYRRRADCGGSTSPSSSTTSSSLKRRATESGDSTDVQADSPFPHHPVAAAASGGMVAAGCPVCLLYVLISTADPRCPRCDSHVPVPALKKKTRIDLNSSSSFNYY</sequence>
<feature type="region of interest" description="Disordered" evidence="1">
    <location>
        <begin position="147"/>
        <end position="181"/>
    </location>
</feature>
<name>A0A2I0A9N4_9ASPA</name>
<dbReference type="InterPro" id="IPR055281">
    <property type="entry name" value="GIR1-2/SIED1"/>
</dbReference>
<evidence type="ECO:0000313" key="4">
    <source>
        <dbReference type="Proteomes" id="UP000236161"/>
    </source>
</evidence>
<protein>
    <recommendedName>
        <fullName evidence="2">GIR1-like zinc ribbon domain-containing protein</fullName>
    </recommendedName>
</protein>
<organism evidence="3 4">
    <name type="scientific">Apostasia shenzhenica</name>
    <dbReference type="NCBI Taxonomy" id="1088818"/>
    <lineage>
        <taxon>Eukaryota</taxon>
        <taxon>Viridiplantae</taxon>
        <taxon>Streptophyta</taxon>
        <taxon>Embryophyta</taxon>
        <taxon>Tracheophyta</taxon>
        <taxon>Spermatophyta</taxon>
        <taxon>Magnoliopsida</taxon>
        <taxon>Liliopsida</taxon>
        <taxon>Asparagales</taxon>
        <taxon>Orchidaceae</taxon>
        <taxon>Apostasioideae</taxon>
        <taxon>Apostasia</taxon>
    </lineage>
</organism>
<keyword evidence="4" id="KW-1185">Reference proteome</keyword>
<accession>A0A2I0A9N4</accession>
<evidence type="ECO:0000259" key="2">
    <source>
        <dbReference type="Pfam" id="PF24747"/>
    </source>
</evidence>
<dbReference type="AlphaFoldDB" id="A0A2I0A9N4"/>
<dbReference type="PANTHER" id="PTHR33177:SF24">
    <property type="entry name" value="FILAMENTOUS HEMAGGLUTININ TRANSPORTER"/>
    <property type="match status" value="1"/>
</dbReference>
<evidence type="ECO:0000313" key="3">
    <source>
        <dbReference type="EMBL" id="PKA52252.1"/>
    </source>
</evidence>
<feature type="compositionally biased region" description="Low complexity" evidence="1">
    <location>
        <begin position="151"/>
        <end position="162"/>
    </location>
</feature>
<feature type="domain" description="GIR1-like zinc ribbon" evidence="2">
    <location>
        <begin position="195"/>
        <end position="223"/>
    </location>
</feature>
<dbReference type="Proteomes" id="UP000236161">
    <property type="component" value="Unassembled WGS sequence"/>
</dbReference>
<dbReference type="OrthoDB" id="1929178at2759"/>
<dbReference type="Pfam" id="PF24747">
    <property type="entry name" value="Zn-ribbon_GIR1"/>
    <property type="match status" value="1"/>
</dbReference>
<dbReference type="PANTHER" id="PTHR33177">
    <property type="entry name" value="PUTATIVE-RELATED"/>
    <property type="match status" value="1"/>
</dbReference>
<reference evidence="3 4" key="1">
    <citation type="journal article" date="2017" name="Nature">
        <title>The Apostasia genome and the evolution of orchids.</title>
        <authorList>
            <person name="Zhang G.Q."/>
            <person name="Liu K.W."/>
            <person name="Li Z."/>
            <person name="Lohaus R."/>
            <person name="Hsiao Y.Y."/>
            <person name="Niu S.C."/>
            <person name="Wang J.Y."/>
            <person name="Lin Y.C."/>
            <person name="Xu Q."/>
            <person name="Chen L.J."/>
            <person name="Yoshida K."/>
            <person name="Fujiwara S."/>
            <person name="Wang Z.W."/>
            <person name="Zhang Y.Q."/>
            <person name="Mitsuda N."/>
            <person name="Wang M."/>
            <person name="Liu G.H."/>
            <person name="Pecoraro L."/>
            <person name="Huang H.X."/>
            <person name="Xiao X.J."/>
            <person name="Lin M."/>
            <person name="Wu X.Y."/>
            <person name="Wu W.L."/>
            <person name="Chen Y.Y."/>
            <person name="Chang S.B."/>
            <person name="Sakamoto S."/>
            <person name="Ohme-Takagi M."/>
            <person name="Yagi M."/>
            <person name="Zeng S.J."/>
            <person name="Shen C.Y."/>
            <person name="Yeh C.M."/>
            <person name="Luo Y.B."/>
            <person name="Tsai W.C."/>
            <person name="Van de Peer Y."/>
            <person name="Liu Z.J."/>
        </authorList>
    </citation>
    <scope>NUCLEOTIDE SEQUENCE [LARGE SCALE GENOMIC DNA]</scope>
    <source>
        <strain evidence="4">cv. Shenzhen</strain>
        <tissue evidence="3">Stem</tissue>
    </source>
</reference>
<dbReference type="EMBL" id="KZ452008">
    <property type="protein sequence ID" value="PKA52252.1"/>
    <property type="molecule type" value="Genomic_DNA"/>
</dbReference>
<feature type="region of interest" description="Disordered" evidence="1">
    <location>
        <begin position="1"/>
        <end position="20"/>
    </location>
</feature>
<gene>
    <name evidence="3" type="ORF">AXF42_Ash010148</name>
</gene>
<dbReference type="InterPro" id="IPR056440">
    <property type="entry name" value="Zn-ribbon_GIR1"/>
</dbReference>